<evidence type="ECO:0000259" key="1">
    <source>
        <dbReference type="Pfam" id="PF13614"/>
    </source>
</evidence>
<dbReference type="EMBL" id="CP000142">
    <property type="protein sequence ID" value="ABA90374.1"/>
    <property type="molecule type" value="Genomic_DNA"/>
</dbReference>
<dbReference type="InterPro" id="IPR025669">
    <property type="entry name" value="AAA_dom"/>
</dbReference>
<dbReference type="Gene3D" id="3.40.50.300">
    <property type="entry name" value="P-loop containing nucleotide triphosphate hydrolases"/>
    <property type="match status" value="1"/>
</dbReference>
<dbReference type="STRING" id="338963.Pcar_3139"/>
<reference evidence="2 3" key="2">
    <citation type="journal article" date="2012" name="BMC Genomics">
        <title>The genome of Pelobacter carbinolicus reveals surprising metabolic capabilities and physiological features.</title>
        <authorList>
            <person name="Aklujkar M."/>
            <person name="Haveman S.A."/>
            <person name="Didonato R.Jr."/>
            <person name="Chertkov O."/>
            <person name="Han C.S."/>
            <person name="Land M.L."/>
            <person name="Brown P."/>
            <person name="Lovley D.R."/>
        </authorList>
    </citation>
    <scope>NUCLEOTIDE SEQUENCE [LARGE SCALE GENOMIC DNA]</scope>
    <source>
        <strain evidence="3">DSM 2380 / NBRC 103641 / GraBd1</strain>
    </source>
</reference>
<dbReference type="InterPro" id="IPR027417">
    <property type="entry name" value="P-loop_NTPase"/>
</dbReference>
<evidence type="ECO:0000313" key="3">
    <source>
        <dbReference type="Proteomes" id="UP000002534"/>
    </source>
</evidence>
<proteinExistence type="predicted"/>
<dbReference type="RefSeq" id="WP_011342930.1">
    <property type="nucleotide sequence ID" value="NC_007498.2"/>
</dbReference>
<dbReference type="PANTHER" id="PTHR13696:SF52">
    <property type="entry name" value="PARA FAMILY PROTEIN CT_582"/>
    <property type="match status" value="1"/>
</dbReference>
<sequence length="254" mass="27738">MGQIIAIANQKGGVGKTTTSINLSASLAVAEKRTLLVDLDPQSNASSGVGIADENIQYTTYQALLGQVETSQVVTTTGIEFLKVLPSTTDLIGAEIELIGEEDRETRLKKALNQIRNDFDYILIDCPPSLGLLTINALTAADSVLVPLQCEYYAMEGLSQLTRTIDLIQRQLNPALSLCGILLTMFDGRNNLSHQVSDEIRRHFSERVFKTVIPRNVRLSEAPSHGLPVLQYDISSRGAEAYLALARELIHTGE</sequence>
<dbReference type="FunFam" id="3.40.50.300:FF:000285">
    <property type="entry name" value="Sporulation initiation inhibitor Soj"/>
    <property type="match status" value="1"/>
</dbReference>
<dbReference type="CDD" id="cd02042">
    <property type="entry name" value="ParAB_family"/>
    <property type="match status" value="1"/>
</dbReference>
<keyword evidence="3" id="KW-1185">Reference proteome</keyword>
<evidence type="ECO:0000313" key="2">
    <source>
        <dbReference type="EMBL" id="ABA90374.1"/>
    </source>
</evidence>
<reference evidence="3" key="1">
    <citation type="submission" date="2005-10" db="EMBL/GenBank/DDBJ databases">
        <title>Complete sequence of Pelobacter carbinolicus DSM 2380.</title>
        <authorList>
            <person name="Copeland A."/>
            <person name="Lucas S."/>
            <person name="Lapidus A."/>
            <person name="Barry K."/>
            <person name="Detter J.C."/>
            <person name="Glavina T."/>
            <person name="Hammon N."/>
            <person name="Israni S."/>
            <person name="Pitluck S."/>
            <person name="Chertkov O."/>
            <person name="Schmutz J."/>
            <person name="Larimer F."/>
            <person name="Land M."/>
            <person name="Kyrpides N."/>
            <person name="Ivanova N."/>
            <person name="Richardson P."/>
        </authorList>
    </citation>
    <scope>NUCLEOTIDE SEQUENCE [LARGE SCALE GENOMIC DNA]</scope>
    <source>
        <strain evidence="3">DSM 2380 / NBRC 103641 / GraBd1</strain>
    </source>
</reference>
<dbReference type="Pfam" id="PF13614">
    <property type="entry name" value="AAA_31"/>
    <property type="match status" value="1"/>
</dbReference>
<accession>Q39ZT3</accession>
<dbReference type="KEGG" id="pca:Pcar_3139"/>
<dbReference type="InterPro" id="IPR050678">
    <property type="entry name" value="DNA_Partitioning_ATPase"/>
</dbReference>
<protein>
    <submittedName>
        <fullName evidence="2">Chromosome partitioning ATPase Soj</fullName>
    </submittedName>
</protein>
<dbReference type="PANTHER" id="PTHR13696">
    <property type="entry name" value="P-LOOP CONTAINING NUCLEOSIDE TRIPHOSPHATE HYDROLASE"/>
    <property type="match status" value="1"/>
</dbReference>
<dbReference type="SUPFAM" id="SSF52540">
    <property type="entry name" value="P-loop containing nucleoside triphosphate hydrolases"/>
    <property type="match status" value="1"/>
</dbReference>
<feature type="domain" description="AAA" evidence="1">
    <location>
        <begin position="3"/>
        <end position="177"/>
    </location>
</feature>
<dbReference type="AlphaFoldDB" id="Q39ZT3"/>
<name>Q39ZT3_SYNC1</name>
<dbReference type="Proteomes" id="UP000002534">
    <property type="component" value="Chromosome"/>
</dbReference>
<dbReference type="OrthoDB" id="9815116at2"/>
<dbReference type="HOGENOM" id="CLU_037612_1_4_7"/>
<gene>
    <name evidence="2" type="ordered locus">Pcar_3139</name>
</gene>
<dbReference type="eggNOG" id="COG1192">
    <property type="taxonomic scope" value="Bacteria"/>
</dbReference>
<organism evidence="2 3">
    <name type="scientific">Syntrophotalea carbinolica (strain DSM 2380 / NBRC 103641 / GraBd1)</name>
    <name type="common">Pelobacter carbinolicus</name>
    <dbReference type="NCBI Taxonomy" id="338963"/>
    <lineage>
        <taxon>Bacteria</taxon>
        <taxon>Pseudomonadati</taxon>
        <taxon>Thermodesulfobacteriota</taxon>
        <taxon>Desulfuromonadia</taxon>
        <taxon>Desulfuromonadales</taxon>
        <taxon>Syntrophotaleaceae</taxon>
        <taxon>Syntrophotalea</taxon>
    </lineage>
</organism>